<keyword evidence="1" id="KW-1133">Transmembrane helix</keyword>
<dbReference type="EMBL" id="CAMXCT030006741">
    <property type="protein sequence ID" value="CAL4806588.1"/>
    <property type="molecule type" value="Genomic_DNA"/>
</dbReference>
<name>A0A9P1GQF5_9DINO</name>
<dbReference type="GO" id="GO:0016301">
    <property type="term" value="F:kinase activity"/>
    <property type="evidence" value="ECO:0007669"/>
    <property type="project" value="UniProtKB-KW"/>
</dbReference>
<gene>
    <name evidence="3" type="ORF">C1SCF055_LOCUS43787</name>
</gene>
<dbReference type="PANTHER" id="PTHR46967:SF1">
    <property type="entry name" value="KERATIN-ASSOCIATED PROTEIN 16-1-LIKE"/>
    <property type="match status" value="1"/>
</dbReference>
<sequence>MNAYVQFSGDYDGMVQQPDGSYFAKCVGPGERWWAAPACRSDLTKCIPTFTSTPGWKVQAMMQWTAAYGFPAAIAISNTFALFQKHVHIFRALHYWWEPDSTFIDMRPEPVILPRHSPSEWAAGNKKTGGFGARVSKMVSSNLHSKAALVQDFISEVNFELSEVQNLLLLHIQSGATTFFDVACDWIKLHRSRWTRWIPDKTKCSAQFGLFNEKTNQFVNSRADQTNLICGLAWLSRAELAPPGISQKNSKTGHLDQEGSVPGRIAAWPAQLAHLRHLELHSHVIPAPEATGHGEYQDEEAKSSCKRCEKGKYQGQEGQSQCLQCPPGTTTLGFGSNDLSDCGCNEHTINVAPNETAFQCVPCSEGLYCPFSSTIQSLKDGPALANDQTKDFVPVVEEGYYASLHTPTSVYLCKPSHFCLRGRPGECPGGMFRQRCVSLEIPRTWSEGQCVDCGLSPVAWLFGILVGLAGLVAFYYIGNTEVTAQASPIKVLTMASGLSVNVMQTVRWPKVMEATSSGLQFMVLDVQSLGLECLLGSGAVARYVSVAAVFPIILTWLLTCSLASGFFPKCAPLRRFQPWTWPGTFNIMGLILQVAFSTVSAVAMQPLMCYSHPNGRKSLLKYPNVKCGGSVQPTMLAVGLVVGSVFVLAFYVGCIYAAFHMPSWSAKKRDATVSSFRFLISNFRLNRWWFGLLLTARGFCFCLVIVVATDNESAQTSLTTLIIVLLGFGGVGCQDAGQVRRQRTAETAVTPVTGISDRVVGFKCTKYQ</sequence>
<dbReference type="Gene3D" id="2.10.50.10">
    <property type="entry name" value="Tumor Necrosis Factor Receptor, subunit A, domain 2"/>
    <property type="match status" value="1"/>
</dbReference>
<feature type="transmembrane region" description="Helical" evidence="1">
    <location>
        <begin position="688"/>
        <end position="708"/>
    </location>
</feature>
<feature type="transmembrane region" description="Helical" evidence="1">
    <location>
        <begin position="714"/>
        <end position="733"/>
    </location>
</feature>
<keyword evidence="5" id="KW-0808">Transferase</keyword>
<feature type="transmembrane region" description="Helical" evidence="1">
    <location>
        <begin position="544"/>
        <end position="567"/>
    </location>
</feature>
<organism evidence="3">
    <name type="scientific">Cladocopium goreaui</name>
    <dbReference type="NCBI Taxonomy" id="2562237"/>
    <lineage>
        <taxon>Eukaryota</taxon>
        <taxon>Sar</taxon>
        <taxon>Alveolata</taxon>
        <taxon>Dinophyceae</taxon>
        <taxon>Suessiales</taxon>
        <taxon>Symbiodiniaceae</taxon>
        <taxon>Cladocopium</taxon>
    </lineage>
</organism>
<reference evidence="3" key="1">
    <citation type="submission" date="2022-10" db="EMBL/GenBank/DDBJ databases">
        <authorList>
            <person name="Chen Y."/>
            <person name="Dougan E. K."/>
            <person name="Chan C."/>
            <person name="Rhodes N."/>
            <person name="Thang M."/>
        </authorList>
    </citation>
    <scope>NUCLEOTIDE SEQUENCE</scope>
</reference>
<evidence type="ECO:0000256" key="1">
    <source>
        <dbReference type="SAM" id="Phobius"/>
    </source>
</evidence>
<dbReference type="EMBL" id="CAMXCT010006741">
    <property type="protein sequence ID" value="CAI4019276.1"/>
    <property type="molecule type" value="Genomic_DNA"/>
</dbReference>
<evidence type="ECO:0000313" key="4">
    <source>
        <dbReference type="EMBL" id="CAL1172651.1"/>
    </source>
</evidence>
<evidence type="ECO:0000313" key="6">
    <source>
        <dbReference type="Proteomes" id="UP001152797"/>
    </source>
</evidence>
<keyword evidence="5" id="KW-0418">Kinase</keyword>
<dbReference type="EMBL" id="CAMXCT020006741">
    <property type="protein sequence ID" value="CAL1172651.1"/>
    <property type="molecule type" value="Genomic_DNA"/>
</dbReference>
<feature type="transmembrane region" description="Helical" evidence="1">
    <location>
        <begin position="635"/>
        <end position="659"/>
    </location>
</feature>
<evidence type="ECO:0000259" key="2">
    <source>
        <dbReference type="Pfam" id="PF07699"/>
    </source>
</evidence>
<keyword evidence="1" id="KW-0812">Transmembrane</keyword>
<evidence type="ECO:0000313" key="5">
    <source>
        <dbReference type="EMBL" id="CAL4806588.1"/>
    </source>
</evidence>
<feature type="transmembrane region" description="Helical" evidence="1">
    <location>
        <begin position="579"/>
        <end position="604"/>
    </location>
</feature>
<dbReference type="SMART" id="SM01411">
    <property type="entry name" value="Ephrin_rec_like"/>
    <property type="match status" value="1"/>
</dbReference>
<keyword evidence="6" id="KW-1185">Reference proteome</keyword>
<feature type="domain" description="Tyrosine-protein kinase ephrin type A/B receptor-like" evidence="2">
    <location>
        <begin position="294"/>
        <end position="342"/>
    </location>
</feature>
<dbReference type="Pfam" id="PF07699">
    <property type="entry name" value="Ephrin_rec_like"/>
    <property type="match status" value="1"/>
</dbReference>
<dbReference type="PANTHER" id="PTHR46967">
    <property type="entry name" value="INSULIN-LIKE GROWTH FACTOR BINDING PROTEIN,N-TERMINAL"/>
    <property type="match status" value="1"/>
</dbReference>
<protein>
    <submittedName>
        <fullName evidence="5">Tyrosine-protein kinase ephrin type A/B receptor-like domain-containing protein</fullName>
    </submittedName>
</protein>
<proteinExistence type="predicted"/>
<feature type="transmembrane region" description="Helical" evidence="1">
    <location>
        <begin position="458"/>
        <end position="477"/>
    </location>
</feature>
<dbReference type="InterPro" id="IPR011641">
    <property type="entry name" value="Tyr-kin_ephrin_A/B_rcpt-like"/>
</dbReference>
<comment type="caution">
    <text evidence="3">The sequence shown here is derived from an EMBL/GenBank/DDBJ whole genome shotgun (WGS) entry which is preliminary data.</text>
</comment>
<dbReference type="AlphaFoldDB" id="A0A9P1GQF5"/>
<evidence type="ECO:0000313" key="3">
    <source>
        <dbReference type="EMBL" id="CAI4019276.1"/>
    </source>
</evidence>
<keyword evidence="5" id="KW-0675">Receptor</keyword>
<accession>A0A9P1GQF5</accession>
<keyword evidence="1" id="KW-0472">Membrane</keyword>
<reference evidence="4" key="2">
    <citation type="submission" date="2024-04" db="EMBL/GenBank/DDBJ databases">
        <authorList>
            <person name="Chen Y."/>
            <person name="Shah S."/>
            <person name="Dougan E. K."/>
            <person name="Thang M."/>
            <person name="Chan C."/>
        </authorList>
    </citation>
    <scope>NUCLEOTIDE SEQUENCE [LARGE SCALE GENOMIC DNA]</scope>
</reference>
<dbReference type="Proteomes" id="UP001152797">
    <property type="component" value="Unassembled WGS sequence"/>
</dbReference>
<dbReference type="OrthoDB" id="430340at2759"/>